<comment type="caution">
    <text evidence="16">The sequence shown here is derived from an EMBL/GenBank/DDBJ whole genome shotgun (WGS) entry which is preliminary data.</text>
</comment>
<keyword evidence="3 11" id="KW-1134">Transmembrane beta strand</keyword>
<sequence>MHRNSLKLSPLTLAMTLTMFTSTAFALESGHDVMVVESSKQSTLLEQMDSSVLIKTGEELEQAGVDQVQDLEKVFPGLLIQTRGNRTYANTTIRGISSPDYYSPTISLYVDGVLQDSAFLTQPLVNVERVELLRGPQGTLYGGNAQGGIINIITKKTVGQNTAVASASYSNLNEQLNASAALSLNDSLSADVALRAIKDNGNIEHLPSQQKDSNNSQQFSGLARLHYLPHNSPFTLTLSVANSNLDSHEEWYLTQAEFDQKMTSQAIPQLKRIVNSYALQMGYDLGETQLTSVTAYQNRNIYRQFIGGTWQEDQNTLSQELRANTQVSDALSTLFGAYFEQRDFDAKSGEGSQVTNQVESTQYALFGQAIYALHEQIDLTLGLRATHLSTRADYSGNPSWMIDAYAQNKSENTLSPKAALGWQITPDSRVFTSISSGYRPGGFSLQPRSSGDKNGYSAEKSLNGELGWRTRLADNMVDLSGALYWIETDDIQLYTGTPGSQVLRNLGEAQSRGLELQLAFYPTDDLTLNLGGTFGKSSFKSGNQDIEGNTLPYAPKTTLVAGIDYVLPQAWFNGAVSLSSNARYTSSVFFDEKNTLSQAGYTLVDLAIQYQANPHLSMRLFSNNVTDQDYKTYSFAMPNASAALSNYGVGREVGLNIKLEW</sequence>
<keyword evidence="10 11" id="KW-0998">Cell outer membrane</keyword>
<evidence type="ECO:0000256" key="7">
    <source>
        <dbReference type="ARBA" id="ARBA00023065"/>
    </source>
</evidence>
<keyword evidence="9 11" id="KW-0472">Membrane</keyword>
<evidence type="ECO:0000256" key="13">
    <source>
        <dbReference type="SAM" id="SignalP"/>
    </source>
</evidence>
<dbReference type="SUPFAM" id="SSF56935">
    <property type="entry name" value="Porins"/>
    <property type="match status" value="1"/>
</dbReference>
<dbReference type="InterPro" id="IPR036942">
    <property type="entry name" value="Beta-barrel_TonB_sf"/>
</dbReference>
<evidence type="ECO:0000259" key="15">
    <source>
        <dbReference type="Pfam" id="PF07715"/>
    </source>
</evidence>
<evidence type="ECO:0000256" key="10">
    <source>
        <dbReference type="ARBA" id="ARBA00023237"/>
    </source>
</evidence>
<evidence type="ECO:0000313" key="16">
    <source>
        <dbReference type="EMBL" id="MBT2919197.1"/>
    </source>
</evidence>
<dbReference type="InterPro" id="IPR000531">
    <property type="entry name" value="Beta-barrel_TonB"/>
</dbReference>
<dbReference type="AlphaFoldDB" id="A0ABD4QVC1"/>
<dbReference type="CDD" id="cd01347">
    <property type="entry name" value="ligand_gated_channel"/>
    <property type="match status" value="1"/>
</dbReference>
<comment type="subcellular location">
    <subcellularLocation>
        <location evidence="1 11">Cell outer membrane</location>
        <topology evidence="1 11">Multi-pass membrane protein</topology>
    </subcellularLocation>
</comment>
<feature type="domain" description="TonB-dependent receptor plug" evidence="15">
    <location>
        <begin position="48"/>
        <end position="149"/>
    </location>
</feature>
<keyword evidence="13" id="KW-0732">Signal</keyword>
<evidence type="ECO:0000256" key="3">
    <source>
        <dbReference type="ARBA" id="ARBA00022452"/>
    </source>
</evidence>
<dbReference type="InterPro" id="IPR012910">
    <property type="entry name" value="Plug_dom"/>
</dbReference>
<gene>
    <name evidence="16" type="ORF">PL14_10895</name>
</gene>
<keyword evidence="6" id="KW-0408">Iron</keyword>
<feature type="domain" description="TonB-dependent receptor-like beta-barrel" evidence="14">
    <location>
        <begin position="217"/>
        <end position="625"/>
    </location>
</feature>
<dbReference type="Pfam" id="PF00593">
    <property type="entry name" value="TonB_dep_Rec_b-barrel"/>
    <property type="match status" value="1"/>
</dbReference>
<keyword evidence="5 11" id="KW-0812">Transmembrane</keyword>
<name>A0ABD4QVC1_VIBAN</name>
<evidence type="ECO:0000256" key="12">
    <source>
        <dbReference type="RuleBase" id="RU003357"/>
    </source>
</evidence>
<evidence type="ECO:0000256" key="11">
    <source>
        <dbReference type="PROSITE-ProRule" id="PRU01360"/>
    </source>
</evidence>
<evidence type="ECO:0000256" key="1">
    <source>
        <dbReference type="ARBA" id="ARBA00004571"/>
    </source>
</evidence>
<protein>
    <submittedName>
        <fullName evidence="16">TonB-dependent receptor</fullName>
    </submittedName>
</protein>
<accession>A0ABD4QVC1</accession>
<keyword evidence="7" id="KW-0406">Ion transport</keyword>
<reference evidence="16 17" key="1">
    <citation type="journal article" date="2017" name="J. Fish Dis.">
        <title>Comparative assessment of Vibrio virulence in marine fish larvae.</title>
        <authorList>
            <person name="Ronneseth A."/>
            <person name="Castillo D."/>
            <person name="D'Alvise P."/>
            <person name="Tonnesen O."/>
            <person name="Haugland G."/>
            <person name="Grotkjaer T."/>
            <person name="Engell-Sorensen K."/>
            <person name="Norremark L."/>
            <person name="Bergh O."/>
            <person name="Wergeland H.I."/>
            <person name="Gram L."/>
        </authorList>
    </citation>
    <scope>NUCLEOTIDE SEQUENCE [LARGE SCALE GENOMIC DNA]</scope>
    <source>
        <strain evidence="16 17">90-11-286</strain>
    </source>
</reference>
<evidence type="ECO:0000256" key="2">
    <source>
        <dbReference type="ARBA" id="ARBA00022448"/>
    </source>
</evidence>
<keyword evidence="16" id="KW-0675">Receptor</keyword>
<dbReference type="Gene3D" id="2.40.170.20">
    <property type="entry name" value="TonB-dependent receptor, beta-barrel domain"/>
    <property type="match status" value="1"/>
</dbReference>
<dbReference type="GO" id="GO:0006826">
    <property type="term" value="P:iron ion transport"/>
    <property type="evidence" value="ECO:0007669"/>
    <property type="project" value="UniProtKB-KW"/>
</dbReference>
<dbReference type="PROSITE" id="PS52016">
    <property type="entry name" value="TONB_DEPENDENT_REC_3"/>
    <property type="match status" value="1"/>
</dbReference>
<dbReference type="Proteomes" id="UP000078309">
    <property type="component" value="Unassembled WGS sequence"/>
</dbReference>
<feature type="signal peptide" evidence="13">
    <location>
        <begin position="1"/>
        <end position="26"/>
    </location>
</feature>
<keyword evidence="4" id="KW-0410">Iron transport</keyword>
<dbReference type="GO" id="GO:0009279">
    <property type="term" value="C:cell outer membrane"/>
    <property type="evidence" value="ECO:0007669"/>
    <property type="project" value="UniProtKB-SubCell"/>
</dbReference>
<dbReference type="PANTHER" id="PTHR32552">
    <property type="entry name" value="FERRICHROME IRON RECEPTOR-RELATED"/>
    <property type="match status" value="1"/>
</dbReference>
<feature type="chain" id="PRO_5044818515" evidence="13">
    <location>
        <begin position="27"/>
        <end position="661"/>
    </location>
</feature>
<dbReference type="PANTHER" id="PTHR32552:SF81">
    <property type="entry name" value="TONB-DEPENDENT OUTER MEMBRANE RECEPTOR"/>
    <property type="match status" value="1"/>
</dbReference>
<evidence type="ECO:0000256" key="9">
    <source>
        <dbReference type="ARBA" id="ARBA00023136"/>
    </source>
</evidence>
<dbReference type="InterPro" id="IPR039426">
    <property type="entry name" value="TonB-dep_rcpt-like"/>
</dbReference>
<evidence type="ECO:0000256" key="5">
    <source>
        <dbReference type="ARBA" id="ARBA00022692"/>
    </source>
</evidence>
<proteinExistence type="inferred from homology"/>
<evidence type="ECO:0000259" key="14">
    <source>
        <dbReference type="Pfam" id="PF00593"/>
    </source>
</evidence>
<evidence type="ECO:0000313" key="17">
    <source>
        <dbReference type="Proteomes" id="UP000078309"/>
    </source>
</evidence>
<keyword evidence="8 12" id="KW-0798">TonB box</keyword>
<evidence type="ECO:0000256" key="8">
    <source>
        <dbReference type="ARBA" id="ARBA00023077"/>
    </source>
</evidence>
<keyword evidence="2 11" id="KW-0813">Transport</keyword>
<comment type="similarity">
    <text evidence="11 12">Belongs to the TonB-dependent receptor family.</text>
</comment>
<evidence type="ECO:0000256" key="4">
    <source>
        <dbReference type="ARBA" id="ARBA00022496"/>
    </source>
</evidence>
<dbReference type="EMBL" id="JAHGUI010000040">
    <property type="protein sequence ID" value="MBT2919197.1"/>
    <property type="molecule type" value="Genomic_DNA"/>
</dbReference>
<evidence type="ECO:0000256" key="6">
    <source>
        <dbReference type="ARBA" id="ARBA00023004"/>
    </source>
</evidence>
<organism evidence="16 17">
    <name type="scientific">Vibrio anguillarum</name>
    <name type="common">Listonella anguillarum</name>
    <dbReference type="NCBI Taxonomy" id="55601"/>
    <lineage>
        <taxon>Bacteria</taxon>
        <taxon>Pseudomonadati</taxon>
        <taxon>Pseudomonadota</taxon>
        <taxon>Gammaproteobacteria</taxon>
        <taxon>Vibrionales</taxon>
        <taxon>Vibrionaceae</taxon>
        <taxon>Vibrio</taxon>
    </lineage>
</organism>
<dbReference type="Pfam" id="PF07715">
    <property type="entry name" value="Plug"/>
    <property type="match status" value="1"/>
</dbReference>